<keyword evidence="2 5" id="KW-0812">Transmembrane</keyword>
<feature type="domain" description="Amino acid transporter transmembrane" evidence="6">
    <location>
        <begin position="114"/>
        <end position="468"/>
    </location>
</feature>
<dbReference type="PANTHER" id="PTHR22950">
    <property type="entry name" value="AMINO ACID TRANSPORTER"/>
    <property type="match status" value="1"/>
</dbReference>
<feature type="transmembrane region" description="Helical" evidence="5">
    <location>
        <begin position="556"/>
        <end position="576"/>
    </location>
</feature>
<feature type="transmembrane region" description="Helical" evidence="5">
    <location>
        <begin position="529"/>
        <end position="549"/>
    </location>
</feature>
<keyword evidence="3 5" id="KW-1133">Transmembrane helix</keyword>
<feature type="transmembrane region" description="Helical" evidence="5">
    <location>
        <begin position="273"/>
        <end position="291"/>
    </location>
</feature>
<evidence type="ECO:0000313" key="7">
    <source>
        <dbReference type="EMBL" id="KAJ6640808.1"/>
    </source>
</evidence>
<feature type="transmembrane region" description="Helical" evidence="5">
    <location>
        <begin position="387"/>
        <end position="417"/>
    </location>
</feature>
<evidence type="ECO:0000256" key="3">
    <source>
        <dbReference type="ARBA" id="ARBA00022989"/>
    </source>
</evidence>
<dbReference type="GO" id="GO:0005774">
    <property type="term" value="C:vacuolar membrane"/>
    <property type="evidence" value="ECO:0007669"/>
    <property type="project" value="TreeGrafter"/>
</dbReference>
<dbReference type="InterPro" id="IPR013057">
    <property type="entry name" value="AA_transpt_TM"/>
</dbReference>
<proteinExistence type="predicted"/>
<dbReference type="EMBL" id="WJQU01000002">
    <property type="protein sequence ID" value="KAJ6640808.1"/>
    <property type="molecule type" value="Genomic_DNA"/>
</dbReference>
<feature type="transmembrane region" description="Helical" evidence="5">
    <location>
        <begin position="453"/>
        <end position="471"/>
    </location>
</feature>
<dbReference type="Pfam" id="PF01490">
    <property type="entry name" value="Aa_trans"/>
    <property type="match status" value="2"/>
</dbReference>
<evidence type="ECO:0000256" key="5">
    <source>
        <dbReference type="SAM" id="Phobius"/>
    </source>
</evidence>
<comment type="caution">
    <text evidence="7">The sequence shown here is derived from an EMBL/GenBank/DDBJ whole genome shotgun (WGS) entry which is preliminary data.</text>
</comment>
<feature type="transmembrane region" description="Helical" evidence="5">
    <location>
        <begin position="345"/>
        <end position="367"/>
    </location>
</feature>
<keyword evidence="4 5" id="KW-0472">Membrane</keyword>
<comment type="subcellular location">
    <subcellularLocation>
        <location evidence="1">Membrane</location>
        <topology evidence="1">Multi-pass membrane protein</topology>
    </subcellularLocation>
</comment>
<feature type="transmembrane region" description="Helical" evidence="5">
    <location>
        <begin position="596"/>
        <end position="618"/>
    </location>
</feature>
<evidence type="ECO:0000259" key="6">
    <source>
        <dbReference type="Pfam" id="PF01490"/>
    </source>
</evidence>
<evidence type="ECO:0000256" key="4">
    <source>
        <dbReference type="ARBA" id="ARBA00023136"/>
    </source>
</evidence>
<feature type="transmembrane region" description="Helical" evidence="5">
    <location>
        <begin position="239"/>
        <end position="261"/>
    </location>
</feature>
<evidence type="ECO:0000256" key="1">
    <source>
        <dbReference type="ARBA" id="ARBA00004141"/>
    </source>
</evidence>
<name>A0A9Q0MZG2_9DIPT</name>
<accession>A0A9Q0MZG2</accession>
<reference evidence="7" key="1">
    <citation type="submission" date="2022-07" db="EMBL/GenBank/DDBJ databases">
        <authorList>
            <person name="Trinca V."/>
            <person name="Uliana J.V.C."/>
            <person name="Torres T.T."/>
            <person name="Ward R.J."/>
            <person name="Monesi N."/>
        </authorList>
    </citation>
    <scope>NUCLEOTIDE SEQUENCE</scope>
    <source>
        <strain evidence="7">HSMRA1968</strain>
        <tissue evidence="7">Whole embryos</tissue>
    </source>
</reference>
<feature type="transmembrane region" description="Helical" evidence="5">
    <location>
        <begin position="311"/>
        <end position="333"/>
    </location>
</feature>
<evidence type="ECO:0000313" key="8">
    <source>
        <dbReference type="Proteomes" id="UP001151699"/>
    </source>
</evidence>
<feature type="transmembrane region" description="Helical" evidence="5">
    <location>
        <begin position="197"/>
        <end position="227"/>
    </location>
</feature>
<dbReference type="OrthoDB" id="1684102at2759"/>
<evidence type="ECO:0000256" key="2">
    <source>
        <dbReference type="ARBA" id="ARBA00022692"/>
    </source>
</evidence>
<dbReference type="GO" id="GO:0015179">
    <property type="term" value="F:L-amino acid transmembrane transporter activity"/>
    <property type="evidence" value="ECO:0007669"/>
    <property type="project" value="TreeGrafter"/>
</dbReference>
<protein>
    <submittedName>
        <fullName evidence="7">Proton-coupled amino acid transporter-like protein</fullName>
    </submittedName>
</protein>
<feature type="transmembrane region" description="Helical" evidence="5">
    <location>
        <begin position="148"/>
        <end position="166"/>
    </location>
</feature>
<sequence>MVYRSCVMNYNSKIKESKAGFVCVVFYSLKGFKDENRVEIANNTPKHLPTNRKLFFFSFVGGLKGHFPLRHNYFKMKENKVELQDLNAEAPMLNKDDVGEDYDPHLHRVIPNATSNTQTLIHLLKGSLGTGILAMPQAFYYAGYASGILNTIFITFISTYCLLVLAKNQYILCKRHRLPMLSYPISMKMALQEGPLCLRWLSIIAIPFVDGFLIVYQAGICCVYIVFVAANIKTIADTLGFVVDVKIHMVILLVPLILLMCVRNLKLLAPLSLFSNGITFVGVGLIFYYFLRDGLNVDDPANPPSAFNSFANFPLFFGTTLFAINAVGVVIAVENNMKTPKSFNMVMIVAMTIICLLYAVFGLIGYLKYGKYCKGSVTLNLPETEVIARSIQAIFALATFISYGLQGYVPVSIVWGYLSKSFENSNKQIYYEFAVRIGTVLVTFAFAALIPLIGLFISLVGALCISVLGIAKNQYILCKRHRLPMLSITQIIQIIFVIATFISYGLQGYVPVSITWGYLSRRFDDSNKLYYEFAVRIGIVLVTFAFAALIPYIGLFISLVGALCISMLGIVCPALMEICVLHKKNLSVLTVAKNVFLIIVGAVGLVVGTYTSVSNIIAEISK</sequence>
<feature type="transmembrane region" description="Helical" evidence="5">
    <location>
        <begin position="483"/>
        <end position="509"/>
    </location>
</feature>
<dbReference type="AlphaFoldDB" id="A0A9Q0MZG2"/>
<feature type="domain" description="Amino acid transporter transmembrane" evidence="6">
    <location>
        <begin position="486"/>
        <end position="612"/>
    </location>
</feature>
<dbReference type="PANTHER" id="PTHR22950:SF340">
    <property type="entry name" value="AMINO ACID TRANSPORTER TRANSMEMBRANE DOMAIN-CONTAINING PROTEIN-RELATED"/>
    <property type="match status" value="1"/>
</dbReference>
<dbReference type="Proteomes" id="UP001151699">
    <property type="component" value="Chromosome B"/>
</dbReference>
<keyword evidence="8" id="KW-1185">Reference proteome</keyword>
<gene>
    <name evidence="7" type="ORF">Bhyg_05740</name>
</gene>
<organism evidence="7 8">
    <name type="scientific">Pseudolycoriella hygida</name>
    <dbReference type="NCBI Taxonomy" id="35572"/>
    <lineage>
        <taxon>Eukaryota</taxon>
        <taxon>Metazoa</taxon>
        <taxon>Ecdysozoa</taxon>
        <taxon>Arthropoda</taxon>
        <taxon>Hexapoda</taxon>
        <taxon>Insecta</taxon>
        <taxon>Pterygota</taxon>
        <taxon>Neoptera</taxon>
        <taxon>Endopterygota</taxon>
        <taxon>Diptera</taxon>
        <taxon>Nematocera</taxon>
        <taxon>Sciaroidea</taxon>
        <taxon>Sciaridae</taxon>
        <taxon>Pseudolycoriella</taxon>
    </lineage>
</organism>